<dbReference type="PROSITE" id="PS50293">
    <property type="entry name" value="TPR_REGION"/>
    <property type="match status" value="1"/>
</dbReference>
<dbReference type="PROSITE" id="PS50005">
    <property type="entry name" value="TPR"/>
    <property type="match status" value="1"/>
</dbReference>
<dbReference type="EMBL" id="UOGF01000092">
    <property type="protein sequence ID" value="VAX32591.1"/>
    <property type="molecule type" value="Genomic_DNA"/>
</dbReference>
<dbReference type="GO" id="GO:0030288">
    <property type="term" value="C:outer membrane-bounded periplasmic space"/>
    <property type="evidence" value="ECO:0007669"/>
    <property type="project" value="InterPro"/>
</dbReference>
<dbReference type="InterPro" id="IPR005534">
    <property type="entry name" value="Curli_assmbl/transp-comp_CsgG"/>
</dbReference>
<protein>
    <submittedName>
        <fullName evidence="1">Uncharacterized protein</fullName>
    </submittedName>
</protein>
<dbReference type="InterPro" id="IPR019734">
    <property type="entry name" value="TPR_rpt"/>
</dbReference>
<evidence type="ECO:0000313" key="1">
    <source>
        <dbReference type="EMBL" id="VAX32591.1"/>
    </source>
</evidence>
<gene>
    <name evidence="1" type="ORF">MNBD_NITROSPIRAE01-907</name>
</gene>
<name>A0A3B1D184_9ZZZZ</name>
<dbReference type="Gene3D" id="1.25.40.10">
    <property type="entry name" value="Tetratricopeptide repeat domain"/>
    <property type="match status" value="1"/>
</dbReference>
<accession>A0A3B1D184</accession>
<dbReference type="Pfam" id="PF03783">
    <property type="entry name" value="CsgG"/>
    <property type="match status" value="1"/>
</dbReference>
<organism evidence="1">
    <name type="scientific">hydrothermal vent metagenome</name>
    <dbReference type="NCBI Taxonomy" id="652676"/>
    <lineage>
        <taxon>unclassified sequences</taxon>
        <taxon>metagenomes</taxon>
        <taxon>ecological metagenomes</taxon>
    </lineage>
</organism>
<proteinExistence type="predicted"/>
<dbReference type="Gene3D" id="3.40.50.10610">
    <property type="entry name" value="ABC-type transport auxiliary lipoprotein component"/>
    <property type="match status" value="1"/>
</dbReference>
<dbReference type="SUPFAM" id="SSF48452">
    <property type="entry name" value="TPR-like"/>
    <property type="match status" value="1"/>
</dbReference>
<sequence length="239" mass="26473">MWTRKRNLFKNLVLVMAVIFLTAACAAKSAQILPSSDVPQVKTVAVLPFSNNSITHSVHTKGLERTVTDRIVAHLAGSIEITLIDREAIEKVLNELSLSSQGMTEAEGRLTLGKLLGANYLILGEYSEIVENLRLDARIVEVQSGRVVGSDSVQGRVKARRELETTFSKKVSSRLLSKVGIMRKTGALSALDYLRMGIQFEKKQEFEKALTQYKKALSIEPENQQAHTRLQAVLLLAIE</sequence>
<dbReference type="AlphaFoldDB" id="A0A3B1D184"/>
<reference evidence="1" key="1">
    <citation type="submission" date="2018-06" db="EMBL/GenBank/DDBJ databases">
        <authorList>
            <person name="Zhirakovskaya E."/>
        </authorList>
    </citation>
    <scope>NUCLEOTIDE SEQUENCE</scope>
</reference>
<dbReference type="PROSITE" id="PS51257">
    <property type="entry name" value="PROKAR_LIPOPROTEIN"/>
    <property type="match status" value="1"/>
</dbReference>
<dbReference type="InterPro" id="IPR011990">
    <property type="entry name" value="TPR-like_helical_dom_sf"/>
</dbReference>
<dbReference type="SMART" id="SM00028">
    <property type="entry name" value="TPR"/>
    <property type="match status" value="1"/>
</dbReference>